<dbReference type="AlphaFoldDB" id="A0A5C7SG00"/>
<evidence type="ECO:0000256" key="2">
    <source>
        <dbReference type="PIRSR" id="PIRSR005962-1"/>
    </source>
</evidence>
<dbReference type="Pfam" id="PF01546">
    <property type="entry name" value="Peptidase_M20"/>
    <property type="match status" value="1"/>
</dbReference>
<keyword evidence="1 4" id="KW-0378">Hydrolase</keyword>
<evidence type="ECO:0000313" key="4">
    <source>
        <dbReference type="EMBL" id="TXH82332.1"/>
    </source>
</evidence>
<evidence type="ECO:0000259" key="3">
    <source>
        <dbReference type="Pfam" id="PF07687"/>
    </source>
</evidence>
<dbReference type="SUPFAM" id="SSF55031">
    <property type="entry name" value="Bacterial exopeptidase dimerisation domain"/>
    <property type="match status" value="1"/>
</dbReference>
<evidence type="ECO:0000313" key="5">
    <source>
        <dbReference type="Proteomes" id="UP000321192"/>
    </source>
</evidence>
<dbReference type="Proteomes" id="UP000321192">
    <property type="component" value="Unassembled WGS sequence"/>
</dbReference>
<evidence type="ECO:0000256" key="1">
    <source>
        <dbReference type="ARBA" id="ARBA00022801"/>
    </source>
</evidence>
<feature type="binding site" evidence="2">
    <location>
        <position position="108"/>
    </location>
    <ligand>
        <name>Mn(2+)</name>
        <dbReference type="ChEBI" id="CHEBI:29035"/>
        <label>2</label>
    </ligand>
</feature>
<dbReference type="CDD" id="cd05666">
    <property type="entry name" value="M20_Acy1-like"/>
    <property type="match status" value="1"/>
</dbReference>
<dbReference type="GO" id="GO:0050118">
    <property type="term" value="F:N-acetyldiaminopimelate deacetylase activity"/>
    <property type="evidence" value="ECO:0007669"/>
    <property type="project" value="UniProtKB-ARBA"/>
</dbReference>
<dbReference type="GO" id="GO:0019877">
    <property type="term" value="P:diaminopimelate biosynthetic process"/>
    <property type="evidence" value="ECO:0007669"/>
    <property type="project" value="UniProtKB-ARBA"/>
</dbReference>
<dbReference type="InterPro" id="IPR036264">
    <property type="entry name" value="Bact_exopeptidase_dim_dom"/>
</dbReference>
<feature type="binding site" evidence="2">
    <location>
        <position position="148"/>
    </location>
    <ligand>
        <name>Mn(2+)</name>
        <dbReference type="ChEBI" id="CHEBI:29035"/>
        <label>2</label>
    </ligand>
</feature>
<dbReference type="Gene3D" id="3.30.70.360">
    <property type="match status" value="1"/>
</dbReference>
<comment type="caution">
    <text evidence="4">The sequence shown here is derived from an EMBL/GenBank/DDBJ whole genome shotgun (WGS) entry which is preliminary data.</text>
</comment>
<feature type="binding site" evidence="2">
    <location>
        <position position="381"/>
    </location>
    <ligand>
        <name>Mn(2+)</name>
        <dbReference type="ChEBI" id="CHEBI:29035"/>
        <label>2</label>
    </ligand>
</feature>
<organism evidence="4 5">
    <name type="scientific">Thauera aminoaromatica</name>
    <dbReference type="NCBI Taxonomy" id="164330"/>
    <lineage>
        <taxon>Bacteria</taxon>
        <taxon>Pseudomonadati</taxon>
        <taxon>Pseudomonadota</taxon>
        <taxon>Betaproteobacteria</taxon>
        <taxon>Rhodocyclales</taxon>
        <taxon>Zoogloeaceae</taxon>
        <taxon>Thauera</taxon>
    </lineage>
</organism>
<proteinExistence type="predicted"/>
<dbReference type="Gene3D" id="3.40.630.10">
    <property type="entry name" value="Zn peptidases"/>
    <property type="match status" value="1"/>
</dbReference>
<comment type="cofactor">
    <cofactor evidence="2">
        <name>Mn(2+)</name>
        <dbReference type="ChEBI" id="CHEBI:29035"/>
    </cofactor>
    <text evidence="2">The Mn(2+) ion enhances activity.</text>
</comment>
<reference evidence="4 5" key="1">
    <citation type="submission" date="2018-09" db="EMBL/GenBank/DDBJ databases">
        <title>Metagenome Assembled Genomes from an Advanced Water Purification Facility.</title>
        <authorList>
            <person name="Stamps B.W."/>
            <person name="Spear J.R."/>
        </authorList>
    </citation>
    <scope>NUCLEOTIDE SEQUENCE [LARGE SCALE GENOMIC DNA]</scope>
    <source>
        <strain evidence="4">Bin_27_1</strain>
    </source>
</reference>
<sequence>MVSRMTTQEALVHEIDAEQMKRWRHAIHRNPELGFEEHATSALVAEQLRAWGYEVHTGIAVTGVVGVLRVGDGSGRTIGLRADMDAIPVQEMTGLPWASIVPGKMHGCGHDGHTAMLLGAARALAARVKGGALQGDGTLVLIFQPAEELGGGGGARRMIEDGLFERFPCDAIFGMHNFPGIPVGQVHVRPGAFMASSDKVLIRFIGRGGHGGMPHMAVDPTLPAAATVLGLQSIVGRNVNPNLAAVISVGRLQAGAAYNVIAESAELELSVRTLDPEVRDLVERRIRELAENQARAYGCKTEIRYERGYPVLVNAARPTAFAVEVARQTFGAEHVVADAQPLTGSEDFAFLLEQVPGCYLLVGNGDNGHAEGRWSGECMVHNPHYDFNDACLAVGARLWIGLVEQYFHN</sequence>
<dbReference type="PANTHER" id="PTHR11014">
    <property type="entry name" value="PEPTIDASE M20 FAMILY MEMBER"/>
    <property type="match status" value="1"/>
</dbReference>
<dbReference type="GO" id="GO:0046872">
    <property type="term" value="F:metal ion binding"/>
    <property type="evidence" value="ECO:0007669"/>
    <property type="project" value="UniProtKB-KW"/>
</dbReference>
<dbReference type="RefSeq" id="WP_276660057.1">
    <property type="nucleotide sequence ID" value="NZ_SSFD01000247.1"/>
</dbReference>
<dbReference type="InterPro" id="IPR017439">
    <property type="entry name" value="Amidohydrolase"/>
</dbReference>
<feature type="domain" description="Peptidase M20 dimerisation" evidence="3">
    <location>
        <begin position="201"/>
        <end position="297"/>
    </location>
</feature>
<dbReference type="PANTHER" id="PTHR11014:SF63">
    <property type="entry name" value="METALLOPEPTIDASE, PUTATIVE (AFU_ORTHOLOGUE AFUA_6G09600)-RELATED"/>
    <property type="match status" value="1"/>
</dbReference>
<protein>
    <submittedName>
        <fullName evidence="4">Amidohydrolase</fullName>
    </submittedName>
</protein>
<dbReference type="PIRSF" id="PIRSF005962">
    <property type="entry name" value="Pept_M20D_amidohydro"/>
    <property type="match status" value="1"/>
</dbReference>
<dbReference type="Pfam" id="PF07687">
    <property type="entry name" value="M20_dimer"/>
    <property type="match status" value="1"/>
</dbReference>
<feature type="binding site" evidence="2">
    <location>
        <position position="176"/>
    </location>
    <ligand>
        <name>Mn(2+)</name>
        <dbReference type="ChEBI" id="CHEBI:29035"/>
        <label>2</label>
    </ligand>
</feature>
<dbReference type="InterPro" id="IPR011650">
    <property type="entry name" value="Peptidase_M20_dimer"/>
</dbReference>
<dbReference type="EMBL" id="SSFD01000247">
    <property type="protein sequence ID" value="TXH82332.1"/>
    <property type="molecule type" value="Genomic_DNA"/>
</dbReference>
<dbReference type="SUPFAM" id="SSF53187">
    <property type="entry name" value="Zn-dependent exopeptidases"/>
    <property type="match status" value="1"/>
</dbReference>
<keyword evidence="2" id="KW-0464">Manganese</keyword>
<accession>A0A5C7SG00</accession>
<feature type="binding site" evidence="2">
    <location>
        <position position="110"/>
    </location>
    <ligand>
        <name>Mn(2+)</name>
        <dbReference type="ChEBI" id="CHEBI:29035"/>
        <label>2</label>
    </ligand>
</feature>
<dbReference type="FunFam" id="3.30.70.360:FF:000001">
    <property type="entry name" value="N-acetyldiaminopimelate deacetylase"/>
    <property type="match status" value="1"/>
</dbReference>
<gene>
    <name evidence="4" type="ORF">E6Q80_15615</name>
</gene>
<dbReference type="NCBIfam" id="TIGR01891">
    <property type="entry name" value="amidohydrolases"/>
    <property type="match status" value="1"/>
</dbReference>
<name>A0A5C7SG00_THASP</name>
<dbReference type="InterPro" id="IPR002933">
    <property type="entry name" value="Peptidase_M20"/>
</dbReference>
<keyword evidence="2" id="KW-0479">Metal-binding</keyword>